<comment type="similarity">
    <text evidence="1 2">Belongs to the CutC family.</text>
</comment>
<evidence type="ECO:0000256" key="2">
    <source>
        <dbReference type="HAMAP-Rule" id="MF_00795"/>
    </source>
</evidence>
<dbReference type="PANTHER" id="PTHR12598:SF0">
    <property type="entry name" value="COPPER HOMEOSTASIS PROTEIN CUTC HOMOLOG"/>
    <property type="match status" value="1"/>
</dbReference>
<comment type="subcellular location">
    <subcellularLocation>
        <location evidence="2">Cytoplasm</location>
    </subcellularLocation>
</comment>
<evidence type="ECO:0000313" key="3">
    <source>
        <dbReference type="EMBL" id="HIU46357.1"/>
    </source>
</evidence>
<dbReference type="AlphaFoldDB" id="A0A9D1S4K8"/>
<dbReference type="InterPro" id="IPR005627">
    <property type="entry name" value="CutC-like"/>
</dbReference>
<evidence type="ECO:0000256" key="1">
    <source>
        <dbReference type="ARBA" id="ARBA00007768"/>
    </source>
</evidence>
<dbReference type="HAMAP" id="MF_00795">
    <property type="entry name" value="CutC"/>
    <property type="match status" value="1"/>
</dbReference>
<dbReference type="EMBL" id="DVNK01000027">
    <property type="protein sequence ID" value="HIU46357.1"/>
    <property type="molecule type" value="Genomic_DNA"/>
</dbReference>
<dbReference type="GO" id="GO:0005737">
    <property type="term" value="C:cytoplasm"/>
    <property type="evidence" value="ECO:0007669"/>
    <property type="project" value="UniProtKB-SubCell"/>
</dbReference>
<comment type="caution">
    <text evidence="2">Once thought to be involved in copper homeostasis, experiments in E.coli have shown this is not the case.</text>
</comment>
<name>A0A9D1S4K8_9FIRM</name>
<dbReference type="InterPro" id="IPR036822">
    <property type="entry name" value="CutC-like_dom_sf"/>
</dbReference>
<dbReference type="Pfam" id="PF03932">
    <property type="entry name" value="CutC"/>
    <property type="match status" value="1"/>
</dbReference>
<comment type="caution">
    <text evidence="3">The sequence shown here is derived from an EMBL/GenBank/DDBJ whole genome shotgun (WGS) entry which is preliminary data.</text>
</comment>
<evidence type="ECO:0000313" key="4">
    <source>
        <dbReference type="Proteomes" id="UP000824123"/>
    </source>
</evidence>
<organism evidence="3 4">
    <name type="scientific">Candidatus Fimadaptatus faecigallinarum</name>
    <dbReference type="NCBI Taxonomy" id="2840814"/>
    <lineage>
        <taxon>Bacteria</taxon>
        <taxon>Bacillati</taxon>
        <taxon>Bacillota</taxon>
        <taxon>Clostridia</taxon>
        <taxon>Eubacteriales</taxon>
        <taxon>Candidatus Fimadaptatus</taxon>
    </lineage>
</organism>
<reference evidence="3" key="1">
    <citation type="submission" date="2020-10" db="EMBL/GenBank/DDBJ databases">
        <authorList>
            <person name="Gilroy R."/>
        </authorList>
    </citation>
    <scope>NUCLEOTIDE SEQUENCE</scope>
    <source>
        <strain evidence="3">ChiSxjej2B14-8506</strain>
    </source>
</reference>
<accession>A0A9D1S4K8</accession>
<gene>
    <name evidence="2" type="primary">cutC</name>
    <name evidence="3" type="ORF">IAC59_03750</name>
</gene>
<dbReference type="GO" id="GO:0005507">
    <property type="term" value="F:copper ion binding"/>
    <property type="evidence" value="ECO:0007669"/>
    <property type="project" value="TreeGrafter"/>
</dbReference>
<dbReference type="PANTHER" id="PTHR12598">
    <property type="entry name" value="COPPER HOMEOSTASIS PROTEIN CUTC"/>
    <property type="match status" value="1"/>
</dbReference>
<sequence length="248" mass="26179">MERILLEICCGSADDCVEAERGGADRVELNSALFLGGLTPSLGTVRIAAQTCKIPIMAMIRPRAGGFCYTAREFESMEQDARALIEAGAAGIVFGCLTSEGTPDVERNARLTAIAHDMGAQAVFHRAIDVVPDWRAALDALIQLGVDRVLTSGQMPSAPLGLDVIADMVEYAAGRIEILPGAGINARNIRSVLRATGCTQAHMSAKSAQRDASCTGNAAIHFGGALYPPEDSFDMVDSARVGAIREMI</sequence>
<dbReference type="Gene3D" id="3.20.20.380">
    <property type="entry name" value="Copper homeostasis (CutC) domain"/>
    <property type="match status" value="1"/>
</dbReference>
<keyword evidence="2" id="KW-0963">Cytoplasm</keyword>
<proteinExistence type="inferred from homology"/>
<dbReference type="Proteomes" id="UP000824123">
    <property type="component" value="Unassembled WGS sequence"/>
</dbReference>
<dbReference type="SUPFAM" id="SSF110395">
    <property type="entry name" value="CutC-like"/>
    <property type="match status" value="1"/>
</dbReference>
<protein>
    <recommendedName>
        <fullName evidence="2">PF03932 family protein CutC</fullName>
    </recommendedName>
</protein>
<reference evidence="3" key="2">
    <citation type="journal article" date="2021" name="PeerJ">
        <title>Extensive microbial diversity within the chicken gut microbiome revealed by metagenomics and culture.</title>
        <authorList>
            <person name="Gilroy R."/>
            <person name="Ravi A."/>
            <person name="Getino M."/>
            <person name="Pursley I."/>
            <person name="Horton D.L."/>
            <person name="Alikhan N.F."/>
            <person name="Baker D."/>
            <person name="Gharbi K."/>
            <person name="Hall N."/>
            <person name="Watson M."/>
            <person name="Adriaenssens E.M."/>
            <person name="Foster-Nyarko E."/>
            <person name="Jarju S."/>
            <person name="Secka A."/>
            <person name="Antonio M."/>
            <person name="Oren A."/>
            <person name="Chaudhuri R.R."/>
            <person name="La Ragione R."/>
            <person name="Hildebrand F."/>
            <person name="Pallen M.J."/>
        </authorList>
    </citation>
    <scope>NUCLEOTIDE SEQUENCE</scope>
    <source>
        <strain evidence="3">ChiSxjej2B14-8506</strain>
    </source>
</reference>